<evidence type="ECO:0000313" key="2">
    <source>
        <dbReference type="EMBL" id="GMR30768.1"/>
    </source>
</evidence>
<sequence length="111" mass="12475">LHPVVGMRRILLVSFLALALVSLGQSREGLPAHLSSFVARLRTEIEETAAKFDDPRERATRILATHIGLLSQLPIAERKLLTAYYEGNSLLEAVDPHNYRREVMHKTSPHP</sequence>
<name>A0AAN5BZ85_9BILA</name>
<feature type="signal peptide" evidence="1">
    <location>
        <begin position="1"/>
        <end position="26"/>
    </location>
</feature>
<dbReference type="AlphaFoldDB" id="A0AAN5BZ85"/>
<reference evidence="3" key="1">
    <citation type="submission" date="2022-10" db="EMBL/GenBank/DDBJ databases">
        <title>Genome assembly of Pristionchus species.</title>
        <authorList>
            <person name="Yoshida K."/>
            <person name="Sommer R.J."/>
        </authorList>
    </citation>
    <scope>NUCLEOTIDE SEQUENCE [LARGE SCALE GENOMIC DNA]</scope>
    <source>
        <strain evidence="3">RS5460</strain>
    </source>
</reference>
<proteinExistence type="predicted"/>
<feature type="non-terminal residue" evidence="2">
    <location>
        <position position="1"/>
    </location>
</feature>
<comment type="caution">
    <text evidence="2">The sequence shown here is derived from an EMBL/GenBank/DDBJ whole genome shotgun (WGS) entry which is preliminary data.</text>
</comment>
<feature type="chain" id="PRO_5042916902" evidence="1">
    <location>
        <begin position="27"/>
        <end position="111"/>
    </location>
</feature>
<organism evidence="2 3">
    <name type="scientific">Pristionchus mayeri</name>
    <dbReference type="NCBI Taxonomy" id="1317129"/>
    <lineage>
        <taxon>Eukaryota</taxon>
        <taxon>Metazoa</taxon>
        <taxon>Ecdysozoa</taxon>
        <taxon>Nematoda</taxon>
        <taxon>Chromadorea</taxon>
        <taxon>Rhabditida</taxon>
        <taxon>Rhabditina</taxon>
        <taxon>Diplogasteromorpha</taxon>
        <taxon>Diplogasteroidea</taxon>
        <taxon>Neodiplogasteridae</taxon>
        <taxon>Pristionchus</taxon>
    </lineage>
</organism>
<accession>A0AAN5BZ85</accession>
<gene>
    <name evidence="2" type="ORF">PMAYCL1PPCAC_00963</name>
</gene>
<protein>
    <submittedName>
        <fullName evidence="2">Uncharacterized protein</fullName>
    </submittedName>
</protein>
<dbReference type="EMBL" id="BTRK01000001">
    <property type="protein sequence ID" value="GMR30768.1"/>
    <property type="molecule type" value="Genomic_DNA"/>
</dbReference>
<keyword evidence="1" id="KW-0732">Signal</keyword>
<evidence type="ECO:0000313" key="3">
    <source>
        <dbReference type="Proteomes" id="UP001328107"/>
    </source>
</evidence>
<keyword evidence="3" id="KW-1185">Reference proteome</keyword>
<dbReference type="Proteomes" id="UP001328107">
    <property type="component" value="Unassembled WGS sequence"/>
</dbReference>
<evidence type="ECO:0000256" key="1">
    <source>
        <dbReference type="SAM" id="SignalP"/>
    </source>
</evidence>